<evidence type="ECO:0000256" key="3">
    <source>
        <dbReference type="ARBA" id="ARBA00022618"/>
    </source>
</evidence>
<dbReference type="InterPro" id="IPR004101">
    <property type="entry name" value="Mur_ligase_C"/>
</dbReference>
<dbReference type="InterPro" id="IPR051046">
    <property type="entry name" value="MurCDEF_CellWall_CoF430Synth"/>
</dbReference>
<comment type="pathway">
    <text evidence="10 11">Cell wall biogenesis; peptidoglycan biosynthesis.</text>
</comment>
<proteinExistence type="inferred from homology"/>
<dbReference type="InterPro" id="IPR000713">
    <property type="entry name" value="Mur_ligase_N"/>
</dbReference>
<evidence type="ECO:0000256" key="8">
    <source>
        <dbReference type="ARBA" id="ARBA00023306"/>
    </source>
</evidence>
<evidence type="ECO:0000256" key="11">
    <source>
        <dbReference type="RuleBase" id="RU004136"/>
    </source>
</evidence>
<dbReference type="EC" id="6.3.2.10" evidence="10 11"/>
<dbReference type="EMBL" id="JAIMJA010000015">
    <property type="protein sequence ID" value="MCE2596095.1"/>
    <property type="molecule type" value="Genomic_DNA"/>
</dbReference>
<evidence type="ECO:0000259" key="12">
    <source>
        <dbReference type="Pfam" id="PF01225"/>
    </source>
</evidence>
<dbReference type="InterPro" id="IPR035911">
    <property type="entry name" value="MurE/MurF_N"/>
</dbReference>
<dbReference type="HAMAP" id="MF_02019">
    <property type="entry name" value="MurF"/>
    <property type="match status" value="1"/>
</dbReference>
<comment type="similarity">
    <text evidence="10">Belongs to the MurCDEF family. MurF subfamily.</text>
</comment>
<dbReference type="RefSeq" id="WP_233053748.1">
    <property type="nucleotide sequence ID" value="NZ_JAIMJA010000015.1"/>
</dbReference>
<evidence type="ECO:0000256" key="10">
    <source>
        <dbReference type="HAMAP-Rule" id="MF_02019"/>
    </source>
</evidence>
<dbReference type="Pfam" id="PF01225">
    <property type="entry name" value="Mur_ligase"/>
    <property type="match status" value="1"/>
</dbReference>
<reference evidence="15 16" key="1">
    <citation type="journal article" date="2022" name="Environ. Microbiol. Rep.">
        <title>Eco-phylogenetic analyses reveal divergent evolution of vitamin B12 metabolism in the marine bacterial family 'Psychromonadaceae'.</title>
        <authorList>
            <person name="Jin X."/>
            <person name="Yang Y."/>
            <person name="Cao H."/>
            <person name="Gao B."/>
            <person name="Zhao Z."/>
        </authorList>
    </citation>
    <scope>NUCLEOTIDE SEQUENCE [LARGE SCALE GENOMIC DNA]</scope>
    <source>
        <strain evidence="15 16">MKS20</strain>
    </source>
</reference>
<organism evidence="15 16">
    <name type="scientific">Motilimonas cestriensis</name>
    <dbReference type="NCBI Taxonomy" id="2742685"/>
    <lineage>
        <taxon>Bacteria</taxon>
        <taxon>Pseudomonadati</taxon>
        <taxon>Pseudomonadota</taxon>
        <taxon>Gammaproteobacteria</taxon>
        <taxon>Alteromonadales</taxon>
        <taxon>Alteromonadales genera incertae sedis</taxon>
        <taxon>Motilimonas</taxon>
    </lineage>
</organism>
<keyword evidence="8 10" id="KW-0131">Cell cycle</keyword>
<keyword evidence="6 10" id="KW-0133">Cell shape</keyword>
<keyword evidence="5 10" id="KW-0067">ATP-binding</keyword>
<evidence type="ECO:0000256" key="7">
    <source>
        <dbReference type="ARBA" id="ARBA00022984"/>
    </source>
</evidence>
<comment type="function">
    <text evidence="10 11">Involved in cell wall formation. Catalyzes the final step in the synthesis of UDP-N-acetylmuramoyl-pentapeptide, the precursor of murein.</text>
</comment>
<feature type="domain" description="Mur ligase C-terminal" evidence="13">
    <location>
        <begin position="316"/>
        <end position="437"/>
    </location>
</feature>
<keyword evidence="1 10" id="KW-0963">Cytoplasm</keyword>
<dbReference type="NCBIfam" id="TIGR01143">
    <property type="entry name" value="murF"/>
    <property type="match status" value="1"/>
</dbReference>
<dbReference type="Pfam" id="PF02875">
    <property type="entry name" value="Mur_ligase_C"/>
    <property type="match status" value="1"/>
</dbReference>
<evidence type="ECO:0000256" key="4">
    <source>
        <dbReference type="ARBA" id="ARBA00022741"/>
    </source>
</evidence>
<feature type="domain" description="Mur ligase central" evidence="14">
    <location>
        <begin position="105"/>
        <end position="293"/>
    </location>
</feature>
<dbReference type="Proteomes" id="UP001201273">
    <property type="component" value="Unassembled WGS sequence"/>
</dbReference>
<keyword evidence="4 10" id="KW-0547">Nucleotide-binding</keyword>
<evidence type="ECO:0000256" key="1">
    <source>
        <dbReference type="ARBA" id="ARBA00022490"/>
    </source>
</evidence>
<evidence type="ECO:0000256" key="5">
    <source>
        <dbReference type="ARBA" id="ARBA00022840"/>
    </source>
</evidence>
<evidence type="ECO:0000259" key="14">
    <source>
        <dbReference type="Pfam" id="PF08245"/>
    </source>
</evidence>
<dbReference type="Pfam" id="PF08245">
    <property type="entry name" value="Mur_ligase_M"/>
    <property type="match status" value="1"/>
</dbReference>
<gene>
    <name evidence="10 15" type="primary">murF</name>
    <name evidence="15" type="ORF">K6Y31_14880</name>
</gene>
<dbReference type="SUPFAM" id="SSF53623">
    <property type="entry name" value="MurD-like peptide ligases, catalytic domain"/>
    <property type="match status" value="1"/>
</dbReference>
<keyword evidence="7 10" id="KW-0573">Peptidoglycan synthesis</keyword>
<protein>
    <recommendedName>
        <fullName evidence="10 11">UDP-N-acetylmuramoyl-tripeptide--D-alanyl-D-alanine ligase</fullName>
        <ecNumber evidence="10 11">6.3.2.10</ecNumber>
    </recommendedName>
    <alternativeName>
        <fullName evidence="10">D-alanyl-D-alanine-adding enzyme</fullName>
    </alternativeName>
</protein>
<evidence type="ECO:0000259" key="13">
    <source>
        <dbReference type="Pfam" id="PF02875"/>
    </source>
</evidence>
<comment type="subcellular location">
    <subcellularLocation>
        <location evidence="10 11">Cytoplasm</location>
    </subcellularLocation>
</comment>
<evidence type="ECO:0000313" key="16">
    <source>
        <dbReference type="Proteomes" id="UP001201273"/>
    </source>
</evidence>
<dbReference type="PANTHER" id="PTHR43024:SF1">
    <property type="entry name" value="UDP-N-ACETYLMURAMOYL-TRIPEPTIDE--D-ALANYL-D-ALANINE LIGASE"/>
    <property type="match status" value="1"/>
</dbReference>
<sequence>MIRLNLTEIAAAVDGQLNGDNCVISNVTTDTRHISVGDLFIALVGASFDGHEFALQAKALGAAALIVEREVDCGLPQIIVADTLHALGALGAYVKAQVNPKTIAITGSNGKTTTKEMVAAILGCEGQVLATAGNFNNEIGVPLTLLRLTHEHQFAVIELGANHKGEIAYTSSLVKPNVALINNVMPAHIEGFGSIQGVAQAKSEIFSGLQDHGVAIVNGDSEYLGYWQQRVKDKSLKWFSTQDQNAHVFASNIQLDQQGLASFMLHAPQGEQQISLPVPGLHNVANALAAASLCLELGISLATIATGFGHMQCAKGRLNVLQVRDGLTVIDDTYNANLASAKAAIDLLSIYPGKQIFVVGDMGELGDEARIYHQELGEYALAKGITAVAAVGVLSLNTAEGAGAIGHYFSEKSALYTWLDAQLLSQDQTISILVKGSRSAHMEEVVAFLNQSQKAQAC</sequence>
<name>A0ABS8WC74_9GAMM</name>
<evidence type="ECO:0000313" key="15">
    <source>
        <dbReference type="EMBL" id="MCE2596095.1"/>
    </source>
</evidence>
<keyword evidence="2 10" id="KW-0436">Ligase</keyword>
<comment type="catalytic activity">
    <reaction evidence="10 11">
        <text>D-alanyl-D-alanine + UDP-N-acetyl-alpha-D-muramoyl-L-alanyl-gamma-D-glutamyl-meso-2,6-diaminopimelate + ATP = UDP-N-acetyl-alpha-D-muramoyl-L-alanyl-gamma-D-glutamyl-meso-2,6-diaminopimeloyl-D-alanyl-D-alanine + ADP + phosphate + H(+)</text>
        <dbReference type="Rhea" id="RHEA:28374"/>
        <dbReference type="ChEBI" id="CHEBI:15378"/>
        <dbReference type="ChEBI" id="CHEBI:30616"/>
        <dbReference type="ChEBI" id="CHEBI:43474"/>
        <dbReference type="ChEBI" id="CHEBI:57822"/>
        <dbReference type="ChEBI" id="CHEBI:61386"/>
        <dbReference type="ChEBI" id="CHEBI:83905"/>
        <dbReference type="ChEBI" id="CHEBI:456216"/>
        <dbReference type="EC" id="6.3.2.10"/>
    </reaction>
</comment>
<keyword evidence="16" id="KW-1185">Reference proteome</keyword>
<dbReference type="Gene3D" id="3.40.1190.10">
    <property type="entry name" value="Mur-like, catalytic domain"/>
    <property type="match status" value="1"/>
</dbReference>
<dbReference type="SUPFAM" id="SSF63418">
    <property type="entry name" value="MurE/MurF N-terminal domain"/>
    <property type="match status" value="1"/>
</dbReference>
<evidence type="ECO:0000256" key="6">
    <source>
        <dbReference type="ARBA" id="ARBA00022960"/>
    </source>
</evidence>
<feature type="binding site" evidence="10">
    <location>
        <begin position="107"/>
        <end position="113"/>
    </location>
    <ligand>
        <name>ATP</name>
        <dbReference type="ChEBI" id="CHEBI:30616"/>
    </ligand>
</feature>
<dbReference type="InterPro" id="IPR036615">
    <property type="entry name" value="Mur_ligase_C_dom_sf"/>
</dbReference>
<dbReference type="Gene3D" id="3.90.190.20">
    <property type="entry name" value="Mur ligase, C-terminal domain"/>
    <property type="match status" value="1"/>
</dbReference>
<dbReference type="SUPFAM" id="SSF53244">
    <property type="entry name" value="MurD-like peptide ligases, peptide-binding domain"/>
    <property type="match status" value="1"/>
</dbReference>
<keyword evidence="3 10" id="KW-0132">Cell division</keyword>
<dbReference type="GO" id="GO:0016874">
    <property type="term" value="F:ligase activity"/>
    <property type="evidence" value="ECO:0007669"/>
    <property type="project" value="UniProtKB-KW"/>
</dbReference>
<dbReference type="Gene3D" id="3.40.1390.10">
    <property type="entry name" value="MurE/MurF, N-terminal domain"/>
    <property type="match status" value="1"/>
</dbReference>
<feature type="domain" description="Mur ligase N-terminal catalytic" evidence="12">
    <location>
        <begin position="24"/>
        <end position="73"/>
    </location>
</feature>
<evidence type="ECO:0000256" key="9">
    <source>
        <dbReference type="ARBA" id="ARBA00023316"/>
    </source>
</evidence>
<accession>A0ABS8WC74</accession>
<dbReference type="InterPro" id="IPR036565">
    <property type="entry name" value="Mur-like_cat_sf"/>
</dbReference>
<dbReference type="InterPro" id="IPR005863">
    <property type="entry name" value="UDP-N-AcMur_synth"/>
</dbReference>
<evidence type="ECO:0000256" key="2">
    <source>
        <dbReference type="ARBA" id="ARBA00022598"/>
    </source>
</evidence>
<keyword evidence="9 10" id="KW-0961">Cell wall biogenesis/degradation</keyword>
<dbReference type="InterPro" id="IPR013221">
    <property type="entry name" value="Mur_ligase_cen"/>
</dbReference>
<comment type="caution">
    <text evidence="15">The sequence shown here is derived from an EMBL/GenBank/DDBJ whole genome shotgun (WGS) entry which is preliminary data.</text>
</comment>
<dbReference type="PANTHER" id="PTHR43024">
    <property type="entry name" value="UDP-N-ACETYLMURAMOYL-TRIPEPTIDE--D-ALANYL-D-ALANINE LIGASE"/>
    <property type="match status" value="1"/>
</dbReference>